<proteinExistence type="predicted"/>
<dbReference type="EMBL" id="HBUF01145346">
    <property type="protein sequence ID" value="CAG6647127.1"/>
    <property type="molecule type" value="Transcribed_RNA"/>
</dbReference>
<accession>A0A8D8RDE3</accession>
<evidence type="ECO:0000313" key="1">
    <source>
        <dbReference type="EMBL" id="CAG6647126.1"/>
    </source>
</evidence>
<dbReference type="EMBL" id="HBUF01145345">
    <property type="protein sequence ID" value="CAG6647126.1"/>
    <property type="molecule type" value="Transcribed_RNA"/>
</dbReference>
<reference evidence="1" key="1">
    <citation type="submission" date="2021-05" db="EMBL/GenBank/DDBJ databases">
        <authorList>
            <person name="Alioto T."/>
            <person name="Alioto T."/>
            <person name="Gomez Garrido J."/>
        </authorList>
    </citation>
    <scope>NUCLEOTIDE SEQUENCE</scope>
</reference>
<protein>
    <submittedName>
        <fullName evidence="1">Uncharacterized protein</fullName>
    </submittedName>
</protein>
<name>A0A8D8RDE3_9HEMI</name>
<dbReference type="AlphaFoldDB" id="A0A8D8RDE3"/>
<sequence length="108" mass="12289">MQCIEPSTTFALFGFLSHVVNGESVEKKIFEVGRDTKKYPYTYIVITYMYTDMMIKKEKVDPIPNLNVSLTIIVFFFTLKKKGPIGSPLFLRAGVKALSSMLSLLHNF</sequence>
<organism evidence="1">
    <name type="scientific">Cacopsylla melanoneura</name>
    <dbReference type="NCBI Taxonomy" id="428564"/>
    <lineage>
        <taxon>Eukaryota</taxon>
        <taxon>Metazoa</taxon>
        <taxon>Ecdysozoa</taxon>
        <taxon>Arthropoda</taxon>
        <taxon>Hexapoda</taxon>
        <taxon>Insecta</taxon>
        <taxon>Pterygota</taxon>
        <taxon>Neoptera</taxon>
        <taxon>Paraneoptera</taxon>
        <taxon>Hemiptera</taxon>
        <taxon>Sternorrhyncha</taxon>
        <taxon>Psylloidea</taxon>
        <taxon>Psyllidae</taxon>
        <taxon>Psyllinae</taxon>
        <taxon>Cacopsylla</taxon>
    </lineage>
</organism>